<feature type="chain" id="PRO_5010343554" evidence="6">
    <location>
        <begin position="28"/>
        <end position="713"/>
    </location>
</feature>
<dbReference type="Pfam" id="PF07980">
    <property type="entry name" value="SusD_RagB"/>
    <property type="match status" value="1"/>
</dbReference>
<dbReference type="Proteomes" id="UP000182257">
    <property type="component" value="Unassembled WGS sequence"/>
</dbReference>
<reference evidence="9 10" key="1">
    <citation type="submission" date="2016-10" db="EMBL/GenBank/DDBJ databases">
        <authorList>
            <person name="de Groot N.N."/>
        </authorList>
    </citation>
    <scope>NUCLEOTIDE SEQUENCE [LARGE SCALE GENOMIC DNA]</scope>
    <source>
        <strain evidence="9 10">D31d</strain>
    </source>
</reference>
<evidence type="ECO:0000256" key="1">
    <source>
        <dbReference type="ARBA" id="ARBA00004442"/>
    </source>
</evidence>
<comment type="similarity">
    <text evidence="2">Belongs to the SusD family.</text>
</comment>
<keyword evidence="5" id="KW-0998">Cell outer membrane</keyword>
<evidence type="ECO:0000256" key="2">
    <source>
        <dbReference type="ARBA" id="ARBA00006275"/>
    </source>
</evidence>
<evidence type="ECO:0000256" key="5">
    <source>
        <dbReference type="ARBA" id="ARBA00023237"/>
    </source>
</evidence>
<dbReference type="InterPro" id="IPR033985">
    <property type="entry name" value="SusD-like_N"/>
</dbReference>
<protein>
    <submittedName>
        <fullName evidence="9">Starch-binding associating with outer membrane</fullName>
    </submittedName>
</protein>
<dbReference type="InterPro" id="IPR011990">
    <property type="entry name" value="TPR-like_helical_dom_sf"/>
</dbReference>
<dbReference type="Gene3D" id="1.25.40.390">
    <property type="match status" value="1"/>
</dbReference>
<dbReference type="GO" id="GO:0009279">
    <property type="term" value="C:cell outer membrane"/>
    <property type="evidence" value="ECO:0007669"/>
    <property type="project" value="UniProtKB-SubCell"/>
</dbReference>
<name>A0A1H3Y1G2_XYLRU</name>
<feature type="signal peptide" evidence="6">
    <location>
        <begin position="1"/>
        <end position="27"/>
    </location>
</feature>
<evidence type="ECO:0000256" key="4">
    <source>
        <dbReference type="ARBA" id="ARBA00023136"/>
    </source>
</evidence>
<proteinExistence type="inferred from homology"/>
<feature type="domain" description="SusD-like N-terminal" evidence="8">
    <location>
        <begin position="120"/>
        <end position="250"/>
    </location>
</feature>
<evidence type="ECO:0000259" key="7">
    <source>
        <dbReference type="Pfam" id="PF07980"/>
    </source>
</evidence>
<comment type="subcellular location">
    <subcellularLocation>
        <location evidence="1">Cell outer membrane</location>
    </subcellularLocation>
</comment>
<evidence type="ECO:0000256" key="6">
    <source>
        <dbReference type="SAM" id="SignalP"/>
    </source>
</evidence>
<dbReference type="EMBL" id="FNRF01000001">
    <property type="protein sequence ID" value="SEA04921.1"/>
    <property type="molecule type" value="Genomic_DNA"/>
</dbReference>
<gene>
    <name evidence="9" type="ORF">SAMN05216462_0451</name>
</gene>
<dbReference type="Pfam" id="PF14322">
    <property type="entry name" value="SusD-like_3"/>
    <property type="match status" value="1"/>
</dbReference>
<keyword evidence="4" id="KW-0472">Membrane</keyword>
<dbReference type="AlphaFoldDB" id="A0A1H3Y1G2"/>
<evidence type="ECO:0000259" key="8">
    <source>
        <dbReference type="Pfam" id="PF14322"/>
    </source>
</evidence>
<feature type="domain" description="RagB/SusD" evidence="7">
    <location>
        <begin position="381"/>
        <end position="709"/>
    </location>
</feature>
<dbReference type="InterPro" id="IPR012944">
    <property type="entry name" value="SusD_RagB_dom"/>
</dbReference>
<dbReference type="RefSeq" id="WP_410543893.1">
    <property type="nucleotide sequence ID" value="NZ_FNRF01000001.1"/>
</dbReference>
<evidence type="ECO:0000313" key="9">
    <source>
        <dbReference type="EMBL" id="SEA04921.1"/>
    </source>
</evidence>
<dbReference type="PROSITE" id="PS51257">
    <property type="entry name" value="PROKAR_LIPOPROTEIN"/>
    <property type="match status" value="1"/>
</dbReference>
<evidence type="ECO:0000256" key="3">
    <source>
        <dbReference type="ARBA" id="ARBA00022729"/>
    </source>
</evidence>
<accession>A0A1H3Y1G2</accession>
<evidence type="ECO:0000313" key="10">
    <source>
        <dbReference type="Proteomes" id="UP000182257"/>
    </source>
</evidence>
<organism evidence="9 10">
    <name type="scientific">Xylanibacter ruminicola</name>
    <name type="common">Prevotella ruminicola</name>
    <dbReference type="NCBI Taxonomy" id="839"/>
    <lineage>
        <taxon>Bacteria</taxon>
        <taxon>Pseudomonadati</taxon>
        <taxon>Bacteroidota</taxon>
        <taxon>Bacteroidia</taxon>
        <taxon>Bacteroidales</taxon>
        <taxon>Prevotellaceae</taxon>
        <taxon>Xylanibacter</taxon>
    </lineage>
</organism>
<keyword evidence="3 6" id="KW-0732">Signal</keyword>
<dbReference type="SUPFAM" id="SSF48452">
    <property type="entry name" value="TPR-like"/>
    <property type="match status" value="1"/>
</dbReference>
<sequence>MNTRYMKKIVLGGSLCCCMIATLTSCANELDSDKYFDDRRSIESVFTDRNQSLGWLAQSFAFLKGPLADCKTKDTGVDGAFFQCFGDDMVFGDRDSKLDLDGNARTSFNALMLGDYDEEVGKNAWIDAYKGIYQASIFIHNIDRNVKMTDEERADFKGQARFVRAYYYWLLLRKYGPVPIMPDEGADYTQQYEELAIPRSSYEQCATFIADEMLKAVDEMKDWNRFEAPNNTDAEFIVRPTKGAALAVRALAYIYAASPLANGQLLNGTHPSQVTDLFARELVNKDGTPLLGREYDESKWARAAAACRDVMECNAHYELYHYGVVVNGTNEMPETITPPRDGDFSEKNWPDGYADIDPYLSYRRLFDGEIGLTGNTEIIFTRGYNLGDEIKSFVAHQMPSSPLHGWNCHALTQKMVDAYYMSDGSDCPGKDSEYGEGDGSTRVTGWTTAQNYNQHKPLYSNVSLQYANREPRFYASVAYNGLRWWNNNPNENDHYPQIFYYRASGAERNNGYSNTSRYLRTGIGVMKFVNPADYQTGENDWGHITNKYEPAIRYADILLMYAEALNELHGSYQMKSWNGAQTYTISRDIDEIKRGIRPVRIRAGLPDYQDAEYANQDVLRSKIKRERMIEFLAEGKRYYDLRRWMDAPVELAKPIYGCNVMMTSAQRDQFQNVVQITSLPTVFSEKMYFWPIHFSELKHNNKLVQNPGWKYND</sequence>